<proteinExistence type="predicted"/>
<comment type="caution">
    <text evidence="1">The sequence shown here is derived from an EMBL/GenBank/DDBJ whole genome shotgun (WGS) entry which is preliminary data.</text>
</comment>
<protein>
    <recommendedName>
        <fullName evidence="3">EF-hand domain-containing protein</fullName>
    </recommendedName>
</protein>
<keyword evidence="2" id="KW-1185">Reference proteome</keyword>
<dbReference type="OrthoDB" id="10474829at2759"/>
<name>A0A9D3ZUJ6_9ROSI</name>
<reference evidence="1 2" key="1">
    <citation type="journal article" date="2021" name="Plant Biotechnol. J.">
        <title>Multi-omics assisted identification of the key and species-specific regulatory components of drought-tolerant mechanisms in Gossypium stocksii.</title>
        <authorList>
            <person name="Yu D."/>
            <person name="Ke L."/>
            <person name="Zhang D."/>
            <person name="Wu Y."/>
            <person name="Sun Y."/>
            <person name="Mei J."/>
            <person name="Sun J."/>
            <person name="Sun Y."/>
        </authorList>
    </citation>
    <scope>NUCLEOTIDE SEQUENCE [LARGE SCALE GENOMIC DNA]</scope>
    <source>
        <strain evidence="2">cv. E1</strain>
        <tissue evidence="1">Leaf</tissue>
    </source>
</reference>
<evidence type="ECO:0000313" key="2">
    <source>
        <dbReference type="Proteomes" id="UP000828251"/>
    </source>
</evidence>
<evidence type="ECO:0000313" key="1">
    <source>
        <dbReference type="EMBL" id="KAH1065620.1"/>
    </source>
</evidence>
<dbReference type="AlphaFoldDB" id="A0A9D3ZUJ6"/>
<accession>A0A9D3ZUJ6</accession>
<dbReference type="EMBL" id="JAIQCV010000009">
    <property type="protein sequence ID" value="KAH1065620.1"/>
    <property type="molecule type" value="Genomic_DNA"/>
</dbReference>
<evidence type="ECO:0008006" key="3">
    <source>
        <dbReference type="Google" id="ProtNLM"/>
    </source>
</evidence>
<organism evidence="1 2">
    <name type="scientific">Gossypium stocksii</name>
    <dbReference type="NCBI Taxonomy" id="47602"/>
    <lineage>
        <taxon>Eukaryota</taxon>
        <taxon>Viridiplantae</taxon>
        <taxon>Streptophyta</taxon>
        <taxon>Embryophyta</taxon>
        <taxon>Tracheophyta</taxon>
        <taxon>Spermatophyta</taxon>
        <taxon>Magnoliopsida</taxon>
        <taxon>eudicotyledons</taxon>
        <taxon>Gunneridae</taxon>
        <taxon>Pentapetalae</taxon>
        <taxon>rosids</taxon>
        <taxon>malvids</taxon>
        <taxon>Malvales</taxon>
        <taxon>Malvaceae</taxon>
        <taxon>Malvoideae</taxon>
        <taxon>Gossypium</taxon>
    </lineage>
</organism>
<sequence length="60" mass="7265">MNVDECNGWLKRFNEDKDRRISKYELANTERMVCWEKSKHGSDVNGNGFIHDNERFCFFF</sequence>
<dbReference type="Proteomes" id="UP000828251">
    <property type="component" value="Unassembled WGS sequence"/>
</dbReference>
<gene>
    <name evidence="1" type="ORF">J1N35_030607</name>
</gene>